<evidence type="ECO:0000256" key="2">
    <source>
        <dbReference type="ARBA" id="ARBA00022737"/>
    </source>
</evidence>
<dbReference type="CDD" id="cd04647">
    <property type="entry name" value="LbH_MAT_like"/>
    <property type="match status" value="1"/>
</dbReference>
<accession>A0A975FQU7</accession>
<proteinExistence type="predicted"/>
<reference evidence="3" key="1">
    <citation type="submission" date="2021-03" db="EMBL/GenBank/DDBJ databases">
        <title>Agromyces archimandritus sp. nov., isolated from the cockroach Archimandrita tessellata.</title>
        <authorList>
            <person name="Guzman J."/>
            <person name="Ortuzar M."/>
            <person name="Poehlein A."/>
            <person name="Daniel R."/>
            <person name="Trujillo M."/>
            <person name="Vilcinskas A."/>
        </authorList>
    </citation>
    <scope>NUCLEOTIDE SEQUENCE</scope>
    <source>
        <strain evidence="3">G127AT</strain>
    </source>
</reference>
<evidence type="ECO:0000313" key="3">
    <source>
        <dbReference type="EMBL" id="QTX06137.1"/>
    </source>
</evidence>
<dbReference type="Proteomes" id="UP000671914">
    <property type="component" value="Chromosome"/>
</dbReference>
<evidence type="ECO:0000256" key="1">
    <source>
        <dbReference type="ARBA" id="ARBA00022679"/>
    </source>
</evidence>
<keyword evidence="4" id="KW-1185">Reference proteome</keyword>
<dbReference type="PANTHER" id="PTHR23416:SF78">
    <property type="entry name" value="LIPOPOLYSACCHARIDE BIOSYNTHESIS O-ACETYL TRANSFERASE WBBJ-RELATED"/>
    <property type="match status" value="1"/>
</dbReference>
<dbReference type="AlphaFoldDB" id="A0A975FQU7"/>
<dbReference type="SUPFAM" id="SSF51161">
    <property type="entry name" value="Trimeric LpxA-like enzymes"/>
    <property type="match status" value="1"/>
</dbReference>
<keyword evidence="3" id="KW-0012">Acyltransferase</keyword>
<dbReference type="EMBL" id="CP071696">
    <property type="protein sequence ID" value="QTX06137.1"/>
    <property type="molecule type" value="Genomic_DNA"/>
</dbReference>
<dbReference type="InterPro" id="IPR018357">
    <property type="entry name" value="Hexapep_transf_CS"/>
</dbReference>
<organism evidence="3 4">
    <name type="scientific">Agromyces archimandritae</name>
    <dbReference type="NCBI Taxonomy" id="2781962"/>
    <lineage>
        <taxon>Bacteria</taxon>
        <taxon>Bacillati</taxon>
        <taxon>Actinomycetota</taxon>
        <taxon>Actinomycetes</taxon>
        <taxon>Micrococcales</taxon>
        <taxon>Microbacteriaceae</taxon>
        <taxon>Agromyces</taxon>
    </lineage>
</organism>
<dbReference type="InterPro" id="IPR011004">
    <property type="entry name" value="Trimer_LpxA-like_sf"/>
</dbReference>
<name>A0A975FQU7_9MICO</name>
<dbReference type="KEGG" id="aarc:G127AT_03255"/>
<dbReference type="PANTHER" id="PTHR23416">
    <property type="entry name" value="SIALIC ACID SYNTHASE-RELATED"/>
    <property type="match status" value="1"/>
</dbReference>
<protein>
    <submittedName>
        <fullName evidence="3">Acyltransferase</fullName>
    </submittedName>
</protein>
<evidence type="ECO:0000313" key="4">
    <source>
        <dbReference type="Proteomes" id="UP000671914"/>
    </source>
</evidence>
<dbReference type="PROSITE" id="PS00101">
    <property type="entry name" value="HEXAPEP_TRANSFERASES"/>
    <property type="match status" value="1"/>
</dbReference>
<gene>
    <name evidence="3" type="ORF">G127AT_03255</name>
</gene>
<dbReference type="GO" id="GO:0016746">
    <property type="term" value="F:acyltransferase activity"/>
    <property type="evidence" value="ECO:0007669"/>
    <property type="project" value="UniProtKB-KW"/>
</dbReference>
<keyword evidence="2" id="KW-0677">Repeat</keyword>
<dbReference type="Pfam" id="PF00132">
    <property type="entry name" value="Hexapep"/>
    <property type="match status" value="1"/>
</dbReference>
<dbReference type="InterPro" id="IPR051159">
    <property type="entry name" value="Hexapeptide_acetyltransf"/>
</dbReference>
<dbReference type="Gene3D" id="2.160.10.10">
    <property type="entry name" value="Hexapeptide repeat proteins"/>
    <property type="match status" value="1"/>
</dbReference>
<sequence>MRAYDDERGNRIEYDGPEIENVKIVFTGGNNLLRVAREARLGRFVAQFNCSDGIVELGRNHGVPKFAATIRIGQDSRVLIGDNVSTTATCGISATEGTTVSIGRDTMIATGVQLRADDGHPIFDVRSGKRANRSKDITIGEHVWLAYNSTVLGGVTIGSGSVIGFGSIVTKNVANNAIAAGNPAKTVRRDIAWERPHLSLVAPFYKPDASTVDRSPYWGLTEEASQPVVTAPKRSLALRVRSRIARAVNARS</sequence>
<dbReference type="InterPro" id="IPR001451">
    <property type="entry name" value="Hexapep"/>
</dbReference>
<keyword evidence="1" id="KW-0808">Transferase</keyword>